<gene>
    <name evidence="1" type="ORF">GUITHDRAFT_118252</name>
</gene>
<keyword evidence="3" id="KW-1185">Reference proteome</keyword>
<evidence type="ECO:0000313" key="1">
    <source>
        <dbReference type="EMBL" id="EKX35543.1"/>
    </source>
</evidence>
<organism evidence="1">
    <name type="scientific">Guillardia theta (strain CCMP2712)</name>
    <name type="common">Cryptophyte</name>
    <dbReference type="NCBI Taxonomy" id="905079"/>
    <lineage>
        <taxon>Eukaryota</taxon>
        <taxon>Cryptophyceae</taxon>
        <taxon>Pyrenomonadales</taxon>
        <taxon>Geminigeraceae</taxon>
        <taxon>Guillardia</taxon>
    </lineage>
</organism>
<reference evidence="2" key="3">
    <citation type="submission" date="2016-03" db="UniProtKB">
        <authorList>
            <consortium name="EnsemblProtists"/>
        </authorList>
    </citation>
    <scope>IDENTIFICATION</scope>
</reference>
<accession>L1IH30</accession>
<name>L1IH30_GUITC</name>
<dbReference type="GeneID" id="17292297"/>
<dbReference type="KEGG" id="gtt:GUITHDRAFT_118252"/>
<dbReference type="EMBL" id="JH993088">
    <property type="protein sequence ID" value="EKX35543.1"/>
    <property type="molecule type" value="Genomic_DNA"/>
</dbReference>
<protein>
    <submittedName>
        <fullName evidence="1 2">Uncharacterized protein</fullName>
    </submittedName>
</protein>
<dbReference type="EnsemblProtists" id="EKX35543">
    <property type="protein sequence ID" value="EKX35543"/>
    <property type="gene ID" value="GUITHDRAFT_118252"/>
</dbReference>
<dbReference type="PaxDb" id="55529-EKX35543"/>
<dbReference type="AlphaFoldDB" id="L1IH30"/>
<sequence>MMFLRSANQLFALVPVQRLNQTYGWGTESGDSFGDGLSYDSGVGNNAGDAELSPYNVVRPRRSGMLYLA</sequence>
<evidence type="ECO:0000313" key="2">
    <source>
        <dbReference type="EnsemblProtists" id="EKX35543"/>
    </source>
</evidence>
<dbReference type="Proteomes" id="UP000011087">
    <property type="component" value="Unassembled WGS sequence"/>
</dbReference>
<dbReference type="RefSeq" id="XP_005822523.1">
    <property type="nucleotide sequence ID" value="XM_005822466.1"/>
</dbReference>
<reference evidence="3" key="2">
    <citation type="submission" date="2012-11" db="EMBL/GenBank/DDBJ databases">
        <authorList>
            <person name="Kuo A."/>
            <person name="Curtis B.A."/>
            <person name="Tanifuji G."/>
            <person name="Burki F."/>
            <person name="Gruber A."/>
            <person name="Irimia M."/>
            <person name="Maruyama S."/>
            <person name="Arias M.C."/>
            <person name="Ball S.G."/>
            <person name="Gile G.H."/>
            <person name="Hirakawa Y."/>
            <person name="Hopkins J.F."/>
            <person name="Rensing S.A."/>
            <person name="Schmutz J."/>
            <person name="Symeonidi A."/>
            <person name="Elias M."/>
            <person name="Eveleigh R.J."/>
            <person name="Herman E.K."/>
            <person name="Klute M.J."/>
            <person name="Nakayama T."/>
            <person name="Obornik M."/>
            <person name="Reyes-Prieto A."/>
            <person name="Armbrust E.V."/>
            <person name="Aves S.J."/>
            <person name="Beiko R.G."/>
            <person name="Coutinho P."/>
            <person name="Dacks J.B."/>
            <person name="Durnford D.G."/>
            <person name="Fast N.M."/>
            <person name="Green B.R."/>
            <person name="Grisdale C."/>
            <person name="Hempe F."/>
            <person name="Henrissat B."/>
            <person name="Hoppner M.P."/>
            <person name="Ishida K.-I."/>
            <person name="Kim E."/>
            <person name="Koreny L."/>
            <person name="Kroth P.G."/>
            <person name="Liu Y."/>
            <person name="Malik S.-B."/>
            <person name="Maier U.G."/>
            <person name="McRose D."/>
            <person name="Mock T."/>
            <person name="Neilson J.A."/>
            <person name="Onodera N.T."/>
            <person name="Poole A.M."/>
            <person name="Pritham E.J."/>
            <person name="Richards T.A."/>
            <person name="Rocap G."/>
            <person name="Roy S.W."/>
            <person name="Sarai C."/>
            <person name="Schaack S."/>
            <person name="Shirato S."/>
            <person name="Slamovits C.H."/>
            <person name="Spencer D.F."/>
            <person name="Suzuki S."/>
            <person name="Worden A.Z."/>
            <person name="Zauner S."/>
            <person name="Barry K."/>
            <person name="Bell C."/>
            <person name="Bharti A.K."/>
            <person name="Crow J.A."/>
            <person name="Grimwood J."/>
            <person name="Kramer R."/>
            <person name="Lindquist E."/>
            <person name="Lucas S."/>
            <person name="Salamov A."/>
            <person name="McFadden G.I."/>
            <person name="Lane C.E."/>
            <person name="Keeling P.J."/>
            <person name="Gray M.W."/>
            <person name="Grigoriev I.V."/>
            <person name="Archibald J.M."/>
        </authorList>
    </citation>
    <scope>NUCLEOTIDE SEQUENCE</scope>
    <source>
        <strain evidence="3">CCMP2712</strain>
    </source>
</reference>
<reference evidence="1 3" key="1">
    <citation type="journal article" date="2012" name="Nature">
        <title>Algal genomes reveal evolutionary mosaicism and the fate of nucleomorphs.</title>
        <authorList>
            <consortium name="DOE Joint Genome Institute"/>
            <person name="Curtis B.A."/>
            <person name="Tanifuji G."/>
            <person name="Burki F."/>
            <person name="Gruber A."/>
            <person name="Irimia M."/>
            <person name="Maruyama S."/>
            <person name="Arias M.C."/>
            <person name="Ball S.G."/>
            <person name="Gile G.H."/>
            <person name="Hirakawa Y."/>
            <person name="Hopkins J.F."/>
            <person name="Kuo A."/>
            <person name="Rensing S.A."/>
            <person name="Schmutz J."/>
            <person name="Symeonidi A."/>
            <person name="Elias M."/>
            <person name="Eveleigh R.J."/>
            <person name="Herman E.K."/>
            <person name="Klute M.J."/>
            <person name="Nakayama T."/>
            <person name="Obornik M."/>
            <person name="Reyes-Prieto A."/>
            <person name="Armbrust E.V."/>
            <person name="Aves S.J."/>
            <person name="Beiko R.G."/>
            <person name="Coutinho P."/>
            <person name="Dacks J.B."/>
            <person name="Durnford D.G."/>
            <person name="Fast N.M."/>
            <person name="Green B.R."/>
            <person name="Grisdale C.J."/>
            <person name="Hempel F."/>
            <person name="Henrissat B."/>
            <person name="Hoppner M.P."/>
            <person name="Ishida K."/>
            <person name="Kim E."/>
            <person name="Koreny L."/>
            <person name="Kroth P.G."/>
            <person name="Liu Y."/>
            <person name="Malik S.B."/>
            <person name="Maier U.G."/>
            <person name="McRose D."/>
            <person name="Mock T."/>
            <person name="Neilson J.A."/>
            <person name="Onodera N.T."/>
            <person name="Poole A.M."/>
            <person name="Pritham E.J."/>
            <person name="Richards T.A."/>
            <person name="Rocap G."/>
            <person name="Roy S.W."/>
            <person name="Sarai C."/>
            <person name="Schaack S."/>
            <person name="Shirato S."/>
            <person name="Slamovits C.H."/>
            <person name="Spencer D.F."/>
            <person name="Suzuki S."/>
            <person name="Worden A.Z."/>
            <person name="Zauner S."/>
            <person name="Barry K."/>
            <person name="Bell C."/>
            <person name="Bharti A.K."/>
            <person name="Crow J.A."/>
            <person name="Grimwood J."/>
            <person name="Kramer R."/>
            <person name="Lindquist E."/>
            <person name="Lucas S."/>
            <person name="Salamov A."/>
            <person name="McFadden G.I."/>
            <person name="Lane C.E."/>
            <person name="Keeling P.J."/>
            <person name="Gray M.W."/>
            <person name="Grigoriev I.V."/>
            <person name="Archibald J.M."/>
        </authorList>
    </citation>
    <scope>NUCLEOTIDE SEQUENCE</scope>
    <source>
        <strain evidence="1 3">CCMP2712</strain>
    </source>
</reference>
<proteinExistence type="predicted"/>
<dbReference type="HOGENOM" id="CLU_2781275_0_0_1"/>
<evidence type="ECO:0000313" key="3">
    <source>
        <dbReference type="Proteomes" id="UP000011087"/>
    </source>
</evidence>
<dbReference type="OrthoDB" id="10390015at2759"/>